<proteinExistence type="predicted"/>
<accession>A0ABP0R4Q6</accession>
<name>A0ABP0R4Q6_9DINO</name>
<evidence type="ECO:0000313" key="1">
    <source>
        <dbReference type="EMBL" id="CAK9095537.1"/>
    </source>
</evidence>
<gene>
    <name evidence="1" type="ORF">SCF082_LOCUS44874</name>
</gene>
<dbReference type="EMBL" id="CAXAMM010040805">
    <property type="protein sequence ID" value="CAK9095537.1"/>
    <property type="molecule type" value="Genomic_DNA"/>
</dbReference>
<dbReference type="Proteomes" id="UP001642464">
    <property type="component" value="Unassembled WGS sequence"/>
</dbReference>
<sequence length="503" mass="57827">MEVDEVTKIAKDRVDLAKALIRASEKSEKPKSAGKTNPNAKSIADAPAKGILSLTFVQIPLNITDVNGTEREVEYDVALLWPWDMLNWLWESGNFLSWVSDNPENAHDRVEEYWTHCEELDFFHRLGLPKSQYRYCVPFLFHADGVKIYKSQKAWVYSYASACRKGTSIETKLVLLILREATIIKDRSHDRVGETIGYIMRTLMTGTYPSVDHRGEPFLVGSAEYARAGNLFAGGWSMAFSGFKSDWEARHIIHKSNRFYNSRWVCEHCLASRDPDLTFGDFRMTANCLSHRFSHQDYLIMNASRLSSWVSVPGWTKDRNLEGIACVLIAALVCDSLERSIPDLTLKSMDQLLASDVYVHYKSWCRSKGHHATSCSFRFSTGRFGKETWATCPELGSVYKAAVVKSMIFWCAAYLREHQTAPNGRLRYLCMQQFATFQYLLDSNGPFFSRDMSLRNPRFEHCYQDEDLMMEISRISSRTHPSTMELVTMRRYRALLQFFIHPA</sequence>
<protein>
    <submittedName>
        <fullName evidence="1">Uncharacterized protein</fullName>
    </submittedName>
</protein>
<comment type="caution">
    <text evidence="1">The sequence shown here is derived from an EMBL/GenBank/DDBJ whole genome shotgun (WGS) entry which is preliminary data.</text>
</comment>
<keyword evidence="2" id="KW-1185">Reference proteome</keyword>
<evidence type="ECO:0000313" key="2">
    <source>
        <dbReference type="Proteomes" id="UP001642464"/>
    </source>
</evidence>
<reference evidence="1 2" key="1">
    <citation type="submission" date="2024-02" db="EMBL/GenBank/DDBJ databases">
        <authorList>
            <person name="Chen Y."/>
            <person name="Shah S."/>
            <person name="Dougan E. K."/>
            <person name="Thang M."/>
            <person name="Chan C."/>
        </authorList>
    </citation>
    <scope>NUCLEOTIDE SEQUENCE [LARGE SCALE GENOMIC DNA]</scope>
</reference>
<organism evidence="1 2">
    <name type="scientific">Durusdinium trenchii</name>
    <dbReference type="NCBI Taxonomy" id="1381693"/>
    <lineage>
        <taxon>Eukaryota</taxon>
        <taxon>Sar</taxon>
        <taxon>Alveolata</taxon>
        <taxon>Dinophyceae</taxon>
        <taxon>Suessiales</taxon>
        <taxon>Symbiodiniaceae</taxon>
        <taxon>Durusdinium</taxon>
    </lineage>
</organism>